<keyword evidence="2" id="KW-1185">Reference proteome</keyword>
<accession>X6LSY5</accession>
<evidence type="ECO:0000313" key="1">
    <source>
        <dbReference type="EMBL" id="ETO05028.1"/>
    </source>
</evidence>
<organism evidence="1 2">
    <name type="scientific">Reticulomyxa filosa</name>
    <dbReference type="NCBI Taxonomy" id="46433"/>
    <lineage>
        <taxon>Eukaryota</taxon>
        <taxon>Sar</taxon>
        <taxon>Rhizaria</taxon>
        <taxon>Retaria</taxon>
        <taxon>Foraminifera</taxon>
        <taxon>Monothalamids</taxon>
        <taxon>Reticulomyxidae</taxon>
        <taxon>Reticulomyxa</taxon>
    </lineage>
</organism>
<name>X6LSY5_RETFI</name>
<proteinExistence type="predicted"/>
<comment type="caution">
    <text evidence="1">The sequence shown here is derived from an EMBL/GenBank/DDBJ whole genome shotgun (WGS) entry which is preliminary data.</text>
</comment>
<sequence>MDKTYFSDCCKIYSSKHAASIKLKFEALCCKALEKLKKAKQLLENWDGSSNPEVFLSKFRDTLGESHGEAMDIFLANQNGVTTTPSQTDANNIKNNISAVTEKVCSQCDIKTELLKFLKTEANRQSKIILGTQAVLLTALGIG</sequence>
<evidence type="ECO:0000313" key="2">
    <source>
        <dbReference type="Proteomes" id="UP000023152"/>
    </source>
</evidence>
<dbReference type="EMBL" id="ASPP01028623">
    <property type="protein sequence ID" value="ETO05028.1"/>
    <property type="molecule type" value="Genomic_DNA"/>
</dbReference>
<gene>
    <name evidence="1" type="ORF">RFI_32368</name>
</gene>
<feature type="non-terminal residue" evidence="1">
    <location>
        <position position="143"/>
    </location>
</feature>
<reference evidence="1 2" key="1">
    <citation type="journal article" date="2013" name="Curr. Biol.">
        <title>The Genome of the Foraminiferan Reticulomyxa filosa.</title>
        <authorList>
            <person name="Glockner G."/>
            <person name="Hulsmann N."/>
            <person name="Schleicher M."/>
            <person name="Noegel A.A."/>
            <person name="Eichinger L."/>
            <person name="Gallinger C."/>
            <person name="Pawlowski J."/>
            <person name="Sierra R."/>
            <person name="Euteneuer U."/>
            <person name="Pillet L."/>
            <person name="Moustafa A."/>
            <person name="Platzer M."/>
            <person name="Groth M."/>
            <person name="Szafranski K."/>
            <person name="Schliwa M."/>
        </authorList>
    </citation>
    <scope>NUCLEOTIDE SEQUENCE [LARGE SCALE GENOMIC DNA]</scope>
</reference>
<protein>
    <submittedName>
        <fullName evidence="1">Uncharacterized protein</fullName>
    </submittedName>
</protein>
<dbReference type="Proteomes" id="UP000023152">
    <property type="component" value="Unassembled WGS sequence"/>
</dbReference>
<dbReference type="AlphaFoldDB" id="X6LSY5"/>